<dbReference type="PROSITE" id="PS51371">
    <property type="entry name" value="CBS"/>
    <property type="match status" value="2"/>
</dbReference>
<dbReference type="Proteomes" id="UP000245168">
    <property type="component" value="Unassembled WGS sequence"/>
</dbReference>
<dbReference type="SUPFAM" id="SSF54631">
    <property type="entry name" value="CBS-domain pair"/>
    <property type="match status" value="1"/>
</dbReference>
<sequence>MTPADEVSMVRRDTTLQDAARLMRRVDAGALPVNDGDKLIGMITDRDIAVRGVAEGKTGEATVGDVMTDTVLYAYEDAESAEVIANMEETGVRRMPVVDKAKRLKGVVTLADLSAGHAATAGEALAHIREQPAQH</sequence>
<dbReference type="OrthoDB" id="9802114at2"/>
<keyword evidence="1" id="KW-0677">Repeat</keyword>
<reference evidence="5" key="1">
    <citation type="submission" date="2018-05" db="EMBL/GenBank/DDBJ databases">
        <authorList>
            <person name="Liu B.-T."/>
        </authorList>
    </citation>
    <scope>NUCLEOTIDE SEQUENCE [LARGE SCALE GENOMIC DNA]</scope>
    <source>
        <strain evidence="5">WD6-1</strain>
    </source>
</reference>
<keyword evidence="5" id="KW-1185">Reference proteome</keyword>
<feature type="domain" description="CBS" evidence="3">
    <location>
        <begin position="67"/>
        <end position="125"/>
    </location>
</feature>
<proteinExistence type="predicted"/>
<evidence type="ECO:0000256" key="1">
    <source>
        <dbReference type="ARBA" id="ARBA00022737"/>
    </source>
</evidence>
<gene>
    <name evidence="4" type="ORF">DDZ18_09435</name>
</gene>
<dbReference type="SMART" id="SM00116">
    <property type="entry name" value="CBS"/>
    <property type="match status" value="2"/>
</dbReference>
<dbReference type="InterPro" id="IPR046342">
    <property type="entry name" value="CBS_dom_sf"/>
</dbReference>
<comment type="caution">
    <text evidence="4">The sequence shown here is derived from an EMBL/GenBank/DDBJ whole genome shotgun (WGS) entry which is preliminary data.</text>
</comment>
<feature type="domain" description="CBS" evidence="3">
    <location>
        <begin position="1"/>
        <end position="58"/>
    </location>
</feature>
<keyword evidence="2" id="KW-0129">CBS domain</keyword>
<organism evidence="4 5">
    <name type="scientific">Marinicauda salina</name>
    <dbReference type="NCBI Taxonomy" id="2135793"/>
    <lineage>
        <taxon>Bacteria</taxon>
        <taxon>Pseudomonadati</taxon>
        <taxon>Pseudomonadota</taxon>
        <taxon>Alphaproteobacteria</taxon>
        <taxon>Maricaulales</taxon>
        <taxon>Maricaulaceae</taxon>
        <taxon>Marinicauda</taxon>
    </lineage>
</organism>
<dbReference type="PANTHER" id="PTHR48108:SF34">
    <property type="entry name" value="CBS DOMAIN-CONTAINING PROTEIN YHCV"/>
    <property type="match status" value="1"/>
</dbReference>
<dbReference type="EMBL" id="QEXV01000004">
    <property type="protein sequence ID" value="PWE17151.1"/>
    <property type="molecule type" value="Genomic_DNA"/>
</dbReference>
<dbReference type="CDD" id="cd04622">
    <property type="entry name" value="CBS_pair_HRP1_like"/>
    <property type="match status" value="1"/>
</dbReference>
<protein>
    <submittedName>
        <fullName evidence="4">CBS domain-containing protein</fullName>
    </submittedName>
</protein>
<dbReference type="InterPro" id="IPR000644">
    <property type="entry name" value="CBS_dom"/>
</dbReference>
<dbReference type="Pfam" id="PF00571">
    <property type="entry name" value="CBS"/>
    <property type="match status" value="2"/>
</dbReference>
<name>A0A2U2BT13_9PROT</name>
<dbReference type="AlphaFoldDB" id="A0A2U2BT13"/>
<dbReference type="PANTHER" id="PTHR48108">
    <property type="entry name" value="CBS DOMAIN-CONTAINING PROTEIN CBSX2, CHLOROPLASTIC"/>
    <property type="match status" value="1"/>
</dbReference>
<evidence type="ECO:0000313" key="5">
    <source>
        <dbReference type="Proteomes" id="UP000245168"/>
    </source>
</evidence>
<dbReference type="Gene3D" id="3.10.580.10">
    <property type="entry name" value="CBS-domain"/>
    <property type="match status" value="1"/>
</dbReference>
<evidence type="ECO:0000259" key="3">
    <source>
        <dbReference type="PROSITE" id="PS51371"/>
    </source>
</evidence>
<evidence type="ECO:0000256" key="2">
    <source>
        <dbReference type="PROSITE-ProRule" id="PRU00703"/>
    </source>
</evidence>
<accession>A0A2U2BT13</accession>
<dbReference type="InterPro" id="IPR051462">
    <property type="entry name" value="CBS_domain-containing"/>
</dbReference>
<evidence type="ECO:0000313" key="4">
    <source>
        <dbReference type="EMBL" id="PWE17151.1"/>
    </source>
</evidence>